<evidence type="ECO:0000313" key="2">
    <source>
        <dbReference type="EMBL" id="EJJ08433.1"/>
    </source>
</evidence>
<reference evidence="2" key="1">
    <citation type="journal article" date="2012" name="J. Bacteriol.">
        <title>Genome Sequence of Streptomyces auratus Strain AGR0001, a Phoslactomycin-Producing Actinomycete.</title>
        <authorList>
            <person name="Han X."/>
            <person name="Li M."/>
            <person name="Ding Z."/>
            <person name="Zhao J."/>
            <person name="Ji K."/>
            <person name="Wen M."/>
            <person name="Lu T."/>
        </authorList>
    </citation>
    <scope>NUCLEOTIDE SEQUENCE [LARGE SCALE GENOMIC DNA]</scope>
    <source>
        <strain evidence="2">AGR0001</strain>
    </source>
</reference>
<organism evidence="2">
    <name type="scientific">Streptomyces auratus AGR0001</name>
    <dbReference type="NCBI Taxonomy" id="1160718"/>
    <lineage>
        <taxon>Bacteria</taxon>
        <taxon>Bacillati</taxon>
        <taxon>Actinomycetota</taxon>
        <taxon>Actinomycetes</taxon>
        <taxon>Kitasatosporales</taxon>
        <taxon>Streptomycetaceae</taxon>
        <taxon>Streptomyces</taxon>
    </lineage>
</organism>
<feature type="transmembrane region" description="Helical" evidence="1">
    <location>
        <begin position="12"/>
        <end position="29"/>
    </location>
</feature>
<proteinExistence type="predicted"/>
<protein>
    <submittedName>
        <fullName evidence="3">DUF4118 domain-containing protein</fullName>
    </submittedName>
</protein>
<feature type="transmembrane region" description="Helical" evidence="1">
    <location>
        <begin position="90"/>
        <end position="108"/>
    </location>
</feature>
<keyword evidence="1" id="KW-0812">Transmembrane</keyword>
<feature type="transmembrane region" description="Helical" evidence="1">
    <location>
        <begin position="41"/>
        <end position="70"/>
    </location>
</feature>
<evidence type="ECO:0000313" key="3">
    <source>
        <dbReference type="EMBL" id="QTZ96406.1"/>
    </source>
</evidence>
<dbReference type="Proteomes" id="UP000009036">
    <property type="component" value="Chromosome"/>
</dbReference>
<accession>J2K6G7</accession>
<dbReference type="eggNOG" id="ENOG5031QKT">
    <property type="taxonomic scope" value="Bacteria"/>
</dbReference>
<dbReference type="EMBL" id="AJGV01000029">
    <property type="protein sequence ID" value="EJJ08433.1"/>
    <property type="molecule type" value="Genomic_DNA"/>
</dbReference>
<keyword evidence="1" id="KW-0472">Membrane</keyword>
<sequence length="117" mass="11860">MAPGRTLARDLALPLGAVGAALLVTALMLTGQGAPSPVAPVAFLLLTVAVSALARPVVVPVVALVSWLFYDGFVLNGHSDLAFRAQDRTSLLMLLLAAAAGACGAAALRTVRRRSAG</sequence>
<dbReference type="PATRIC" id="fig|1160718.3.peg.740"/>
<keyword evidence="1" id="KW-1133">Transmembrane helix</keyword>
<dbReference type="HOGENOM" id="CLU_139201_0_0_11"/>
<evidence type="ECO:0000313" key="4">
    <source>
        <dbReference type="Proteomes" id="UP000009036"/>
    </source>
</evidence>
<dbReference type="KEGG" id="sauh:SU9_027990"/>
<keyword evidence="4" id="KW-1185">Reference proteome</keyword>
<dbReference type="EMBL" id="CP072931">
    <property type="protein sequence ID" value="QTZ96406.1"/>
    <property type="molecule type" value="Genomic_DNA"/>
</dbReference>
<name>J2K6G7_9ACTN</name>
<gene>
    <name evidence="3" type="ORF">SU9_027990</name>
    <name evidence="2" type="ORF">SU9_03576</name>
</gene>
<dbReference type="AlphaFoldDB" id="J2K6G7"/>
<evidence type="ECO:0000256" key="1">
    <source>
        <dbReference type="SAM" id="Phobius"/>
    </source>
</evidence>
<reference evidence="3" key="2">
    <citation type="submission" date="2021-04" db="EMBL/GenBank/DDBJ databases">
        <authorList>
            <person name="Wen M.-L."/>
            <person name="Han X.-L."/>
            <person name="Xiong J."/>
        </authorList>
    </citation>
    <scope>NUCLEOTIDE SEQUENCE</scope>
    <source>
        <strain evidence="3">AGR0001</strain>
    </source>
</reference>